<dbReference type="Proteomes" id="UP000485058">
    <property type="component" value="Unassembled WGS sequence"/>
</dbReference>
<reference evidence="2 3" key="1">
    <citation type="submission" date="2020-02" db="EMBL/GenBank/DDBJ databases">
        <title>Draft genome sequence of Haematococcus lacustris strain NIES-144.</title>
        <authorList>
            <person name="Morimoto D."/>
            <person name="Nakagawa S."/>
            <person name="Yoshida T."/>
            <person name="Sawayama S."/>
        </authorList>
    </citation>
    <scope>NUCLEOTIDE SEQUENCE [LARGE SCALE GENOMIC DNA]</scope>
    <source>
        <strain evidence="2 3">NIES-144</strain>
    </source>
</reference>
<gene>
    <name evidence="2" type="ORF">HaLaN_14347</name>
</gene>
<dbReference type="AlphaFoldDB" id="A0A699Z7Z3"/>
<sequence length="330" mass="34305">MPVTACGATTPPVATPAPPCGPGPKEGRQDCSGVQGQANKNPECAHIHQEHCTSTPPQQPRPVSDGRQGVLIGAACPHVVPTAALPGPGTNGERLMKAIQLQRQLLSGRLSPPGGVAPVHSTTSHTILRMMATATSVVHLNHMWDQSEVPVICMPCGGQSSLPKLPLPFLVRIRGNNPWEMLLKDPRFPWSSLLQLWEMVVWSTEAPGGHVVLWLRVAASTGSPAHGPTSLHTSQVQTASPRPPPYTPHQQGQGAQLAATARQMPDLPCGAATPPVATPAPPWGPGPKEGRQDCSAADQGTGAMQLLPGAAVLAPAPPPELPGASSESLT</sequence>
<proteinExistence type="predicted"/>
<feature type="compositionally biased region" description="Pro residues" evidence="1">
    <location>
        <begin position="276"/>
        <end position="285"/>
    </location>
</feature>
<keyword evidence="3" id="KW-1185">Reference proteome</keyword>
<feature type="compositionally biased region" description="Polar residues" evidence="1">
    <location>
        <begin position="230"/>
        <end position="240"/>
    </location>
</feature>
<evidence type="ECO:0000313" key="3">
    <source>
        <dbReference type="Proteomes" id="UP000485058"/>
    </source>
</evidence>
<feature type="region of interest" description="Disordered" evidence="1">
    <location>
        <begin position="49"/>
        <end position="68"/>
    </location>
</feature>
<evidence type="ECO:0000313" key="2">
    <source>
        <dbReference type="EMBL" id="GFH17665.1"/>
    </source>
</evidence>
<name>A0A699Z7Z3_HAELA</name>
<feature type="compositionally biased region" description="Pro residues" evidence="1">
    <location>
        <begin position="13"/>
        <end position="22"/>
    </location>
</feature>
<accession>A0A699Z7Z3</accession>
<feature type="region of interest" description="Disordered" evidence="1">
    <location>
        <begin position="1"/>
        <end position="37"/>
    </location>
</feature>
<comment type="caution">
    <text evidence="2">The sequence shown here is derived from an EMBL/GenBank/DDBJ whole genome shotgun (WGS) entry which is preliminary data.</text>
</comment>
<feature type="compositionally biased region" description="Low complexity" evidence="1">
    <location>
        <begin position="1"/>
        <end position="12"/>
    </location>
</feature>
<organism evidence="2 3">
    <name type="scientific">Haematococcus lacustris</name>
    <name type="common">Green alga</name>
    <name type="synonym">Haematococcus pluvialis</name>
    <dbReference type="NCBI Taxonomy" id="44745"/>
    <lineage>
        <taxon>Eukaryota</taxon>
        <taxon>Viridiplantae</taxon>
        <taxon>Chlorophyta</taxon>
        <taxon>core chlorophytes</taxon>
        <taxon>Chlorophyceae</taxon>
        <taxon>CS clade</taxon>
        <taxon>Chlamydomonadales</taxon>
        <taxon>Haematococcaceae</taxon>
        <taxon>Haematococcus</taxon>
    </lineage>
</organism>
<feature type="compositionally biased region" description="Low complexity" evidence="1">
    <location>
        <begin position="250"/>
        <end position="275"/>
    </location>
</feature>
<evidence type="ECO:0000256" key="1">
    <source>
        <dbReference type="SAM" id="MobiDB-lite"/>
    </source>
</evidence>
<protein>
    <submittedName>
        <fullName evidence="2">Uncharacterized protein</fullName>
    </submittedName>
</protein>
<dbReference type="EMBL" id="BLLF01001184">
    <property type="protein sequence ID" value="GFH17665.1"/>
    <property type="molecule type" value="Genomic_DNA"/>
</dbReference>
<feature type="region of interest" description="Disordered" evidence="1">
    <location>
        <begin position="223"/>
        <end position="330"/>
    </location>
</feature>